<comment type="caution">
    <text evidence="9">The sequence shown here is derived from an EMBL/GenBank/DDBJ whole genome shotgun (WGS) entry which is preliminary data.</text>
</comment>
<feature type="binding site" evidence="8">
    <location>
        <position position="59"/>
    </location>
    <ligand>
        <name>(R)-pantoate</name>
        <dbReference type="ChEBI" id="CHEBI:15980"/>
    </ligand>
</feature>
<comment type="function">
    <text evidence="8">Catalyzes the condensation of pantoate with beta-alanine in an ATP-dependent reaction via a pantoyl-adenylate intermediate.</text>
</comment>
<keyword evidence="3 8" id="KW-0436">Ligase</keyword>
<keyword evidence="6 8" id="KW-0067">ATP-binding</keyword>
<dbReference type="AlphaFoldDB" id="A0A3D8TTJ2"/>
<dbReference type="UniPathway" id="UPA00028">
    <property type="reaction ID" value="UER00005"/>
</dbReference>
<keyword evidence="8" id="KW-0963">Cytoplasm</keyword>
<dbReference type="InterPro" id="IPR004821">
    <property type="entry name" value="Cyt_trans-like"/>
</dbReference>
<gene>
    <name evidence="8" type="primary">panC</name>
    <name evidence="9" type="ORF">UR08_02560</name>
</gene>
<accession>A0A3D8TTJ2</accession>
<feature type="binding site" evidence="8">
    <location>
        <position position="174"/>
    </location>
    <ligand>
        <name>ATP</name>
        <dbReference type="ChEBI" id="CHEBI:30616"/>
    </ligand>
</feature>
<dbReference type="InterPro" id="IPR042176">
    <property type="entry name" value="Pantoate_ligase_C"/>
</dbReference>
<keyword evidence="5 8" id="KW-0547">Nucleotide-binding</keyword>
<dbReference type="SUPFAM" id="SSF52374">
    <property type="entry name" value="Nucleotidylyl transferase"/>
    <property type="match status" value="1"/>
</dbReference>
<evidence type="ECO:0000256" key="4">
    <source>
        <dbReference type="ARBA" id="ARBA00022655"/>
    </source>
</evidence>
<feature type="active site" description="Proton donor" evidence="8">
    <location>
        <position position="35"/>
    </location>
</feature>
<evidence type="ECO:0000313" key="9">
    <source>
        <dbReference type="EMBL" id="RDX02416.1"/>
    </source>
</evidence>
<proteinExistence type="inferred from homology"/>
<feature type="binding site" evidence="8">
    <location>
        <begin position="145"/>
        <end position="148"/>
    </location>
    <ligand>
        <name>ATP</name>
        <dbReference type="ChEBI" id="CHEBI:30616"/>
    </ligand>
</feature>
<evidence type="ECO:0000256" key="7">
    <source>
        <dbReference type="ARBA" id="ARBA00048258"/>
    </source>
</evidence>
<dbReference type="NCBIfam" id="TIGR00125">
    <property type="entry name" value="cyt_tran_rel"/>
    <property type="match status" value="1"/>
</dbReference>
<evidence type="ECO:0000313" key="10">
    <source>
        <dbReference type="Proteomes" id="UP000257055"/>
    </source>
</evidence>
<dbReference type="Pfam" id="PF02569">
    <property type="entry name" value="Pantoate_ligase"/>
    <property type="match status" value="1"/>
</dbReference>
<sequence>MQVVRSKRALKAILSQQVNKIIGFVPTMGYLHEGHLALMKKARLENEFVVASVFVNPTQFGPSEDLEAYPRDEEKDQKQSERAGVDLLFIPSVEEIYPKDVSAQIKAVQAVDVLDGKARPGHFDGVLTVLLKLFMLVQPDRAYFGQKDAQQVAVVQNFVSDYFLPVNIRVVETVREPDGLAKSSRNVNLLEEERKEAPVIHQALLAGKARILDGCQNEKEILDAVREVLRAATLKLDYLALYSYPDFKPVTDFTKPIILAIAVQYEKARLIDNEIVRVSGGETNATNDDVC</sequence>
<dbReference type="RefSeq" id="WP_115752099.1">
    <property type="nucleotide sequence ID" value="NZ_LARY01000001.1"/>
</dbReference>
<keyword evidence="4 8" id="KW-0566">Pantothenate biosynthesis</keyword>
<dbReference type="PANTHER" id="PTHR21299">
    <property type="entry name" value="CYTIDYLATE KINASE/PANTOATE-BETA-ALANINE LIGASE"/>
    <property type="match status" value="1"/>
</dbReference>
<dbReference type="HAMAP" id="MF_00158">
    <property type="entry name" value="PanC"/>
    <property type="match status" value="1"/>
</dbReference>
<dbReference type="Gene3D" id="3.30.1300.10">
    <property type="entry name" value="Pantoate-beta-alanine ligase, C-terminal domain"/>
    <property type="match status" value="1"/>
</dbReference>
<comment type="pathway">
    <text evidence="1 8">Cofactor biosynthesis; (R)-pantothenate biosynthesis; (R)-pantothenate from (R)-pantoate and beta-alanine: step 1/1.</text>
</comment>
<dbReference type="EC" id="6.3.2.1" evidence="8"/>
<evidence type="ECO:0000256" key="1">
    <source>
        <dbReference type="ARBA" id="ARBA00004990"/>
    </source>
</evidence>
<evidence type="ECO:0000256" key="3">
    <source>
        <dbReference type="ARBA" id="ARBA00022598"/>
    </source>
</evidence>
<dbReference type="Gene3D" id="3.40.50.620">
    <property type="entry name" value="HUPs"/>
    <property type="match status" value="1"/>
</dbReference>
<dbReference type="CDD" id="cd00560">
    <property type="entry name" value="PanC"/>
    <property type="match status" value="1"/>
</dbReference>
<comment type="subcellular location">
    <subcellularLocation>
        <location evidence="8">Cytoplasm</location>
    </subcellularLocation>
</comment>
<evidence type="ECO:0000256" key="6">
    <source>
        <dbReference type="ARBA" id="ARBA00022840"/>
    </source>
</evidence>
<dbReference type="PANTHER" id="PTHR21299:SF1">
    <property type="entry name" value="PANTOATE--BETA-ALANINE LIGASE"/>
    <property type="match status" value="1"/>
</dbReference>
<organism evidence="9 10">
    <name type="scientific">Listeria kieliensis</name>
    <dbReference type="NCBI Taxonomy" id="1621700"/>
    <lineage>
        <taxon>Bacteria</taxon>
        <taxon>Bacillati</taxon>
        <taxon>Bacillota</taxon>
        <taxon>Bacilli</taxon>
        <taxon>Bacillales</taxon>
        <taxon>Listeriaceae</taxon>
        <taxon>Listeria</taxon>
    </lineage>
</organism>
<comment type="similarity">
    <text evidence="2 8">Belongs to the pantothenate synthetase family.</text>
</comment>
<comment type="subunit">
    <text evidence="8">Homodimer.</text>
</comment>
<feature type="binding site" evidence="8">
    <location>
        <position position="59"/>
    </location>
    <ligand>
        <name>beta-alanine</name>
        <dbReference type="ChEBI" id="CHEBI:57966"/>
    </ligand>
</feature>
<dbReference type="Proteomes" id="UP000257055">
    <property type="component" value="Unassembled WGS sequence"/>
</dbReference>
<dbReference type="NCBIfam" id="TIGR00018">
    <property type="entry name" value="panC"/>
    <property type="match status" value="1"/>
</dbReference>
<dbReference type="InterPro" id="IPR003721">
    <property type="entry name" value="Pantoate_ligase"/>
</dbReference>
<evidence type="ECO:0000256" key="8">
    <source>
        <dbReference type="HAMAP-Rule" id="MF_00158"/>
    </source>
</evidence>
<comment type="miscellaneous">
    <text evidence="8">The reaction proceeds by a bi uni uni bi ping pong mechanism.</text>
</comment>
<comment type="catalytic activity">
    <reaction evidence="7 8">
        <text>(R)-pantoate + beta-alanine + ATP = (R)-pantothenate + AMP + diphosphate + H(+)</text>
        <dbReference type="Rhea" id="RHEA:10912"/>
        <dbReference type="ChEBI" id="CHEBI:15378"/>
        <dbReference type="ChEBI" id="CHEBI:15980"/>
        <dbReference type="ChEBI" id="CHEBI:29032"/>
        <dbReference type="ChEBI" id="CHEBI:30616"/>
        <dbReference type="ChEBI" id="CHEBI:33019"/>
        <dbReference type="ChEBI" id="CHEBI:57966"/>
        <dbReference type="ChEBI" id="CHEBI:456215"/>
        <dbReference type="EC" id="6.3.2.1"/>
    </reaction>
</comment>
<feature type="binding site" evidence="8">
    <location>
        <begin position="28"/>
        <end position="35"/>
    </location>
    <ligand>
        <name>ATP</name>
        <dbReference type="ChEBI" id="CHEBI:30616"/>
    </ligand>
</feature>
<dbReference type="InterPro" id="IPR014729">
    <property type="entry name" value="Rossmann-like_a/b/a_fold"/>
</dbReference>
<keyword evidence="10" id="KW-1185">Reference proteome</keyword>
<dbReference type="GO" id="GO:0005524">
    <property type="term" value="F:ATP binding"/>
    <property type="evidence" value="ECO:0007669"/>
    <property type="project" value="UniProtKB-KW"/>
</dbReference>
<reference evidence="10" key="1">
    <citation type="submission" date="2015-04" db="EMBL/GenBank/DDBJ databases">
        <authorList>
            <person name="Schardt J."/>
            <person name="Mueller-Herbst S."/>
            <person name="Scherer S."/>
            <person name="Huptas C."/>
        </authorList>
    </citation>
    <scope>NUCLEOTIDE SEQUENCE [LARGE SCALE GENOMIC DNA]</scope>
    <source>
        <strain evidence="10">Kiel-L1</strain>
    </source>
</reference>
<protein>
    <recommendedName>
        <fullName evidence="8">Pantothenate synthetase</fullName>
        <shortName evidence="8">PS</shortName>
        <ecNumber evidence="8">6.3.2.1</ecNumber>
    </recommendedName>
    <alternativeName>
        <fullName evidence="8">Pantoate--beta-alanine ligase</fullName>
    </alternativeName>
    <alternativeName>
        <fullName evidence="8">Pantoate-activating enzyme</fullName>
    </alternativeName>
</protein>
<evidence type="ECO:0000256" key="5">
    <source>
        <dbReference type="ARBA" id="ARBA00022741"/>
    </source>
</evidence>
<dbReference type="EMBL" id="LARY01000001">
    <property type="protein sequence ID" value="RDX02416.1"/>
    <property type="molecule type" value="Genomic_DNA"/>
</dbReference>
<name>A0A3D8TTJ2_9LIST</name>
<dbReference type="GO" id="GO:0015940">
    <property type="term" value="P:pantothenate biosynthetic process"/>
    <property type="evidence" value="ECO:0007669"/>
    <property type="project" value="UniProtKB-UniRule"/>
</dbReference>
<feature type="binding site" evidence="8">
    <location>
        <position position="151"/>
    </location>
    <ligand>
        <name>(R)-pantoate</name>
        <dbReference type="ChEBI" id="CHEBI:15980"/>
    </ligand>
</feature>
<feature type="binding site" evidence="8">
    <location>
        <begin position="182"/>
        <end position="185"/>
    </location>
    <ligand>
        <name>ATP</name>
        <dbReference type="ChEBI" id="CHEBI:30616"/>
    </ligand>
</feature>
<dbReference type="GO" id="GO:0004592">
    <property type="term" value="F:pantoate-beta-alanine ligase activity"/>
    <property type="evidence" value="ECO:0007669"/>
    <property type="project" value="UniProtKB-UniRule"/>
</dbReference>
<dbReference type="GO" id="GO:0005829">
    <property type="term" value="C:cytosol"/>
    <property type="evidence" value="ECO:0007669"/>
    <property type="project" value="TreeGrafter"/>
</dbReference>
<evidence type="ECO:0000256" key="2">
    <source>
        <dbReference type="ARBA" id="ARBA00009256"/>
    </source>
</evidence>